<dbReference type="InterPro" id="IPR007111">
    <property type="entry name" value="NACHT_NTPase"/>
</dbReference>
<reference evidence="2" key="1">
    <citation type="submission" date="2021-03" db="EMBL/GenBank/DDBJ databases">
        <title>Fibrella sp. HMF5335 genome sequencing and assembly.</title>
        <authorList>
            <person name="Kang H."/>
            <person name="Kim H."/>
            <person name="Bae S."/>
            <person name="Joh K."/>
        </authorList>
    </citation>
    <scope>NUCLEOTIDE SEQUENCE</scope>
    <source>
        <strain evidence="2">HMF5335</strain>
    </source>
</reference>
<dbReference type="Proteomes" id="UP000664034">
    <property type="component" value="Unassembled WGS sequence"/>
</dbReference>
<name>A0A939GEP4_9BACT</name>
<dbReference type="AlphaFoldDB" id="A0A939GEP4"/>
<accession>A0A939GEP4</accession>
<protein>
    <submittedName>
        <fullName evidence="2">NACHT domain-containing protein</fullName>
    </submittedName>
</protein>
<evidence type="ECO:0000313" key="2">
    <source>
        <dbReference type="EMBL" id="MBO0936403.1"/>
    </source>
</evidence>
<dbReference type="EMBL" id="JAFMYV010000003">
    <property type="protein sequence ID" value="MBO0936403.1"/>
    <property type="molecule type" value="Genomic_DNA"/>
</dbReference>
<gene>
    <name evidence="2" type="ORF">J2I47_07565</name>
</gene>
<evidence type="ECO:0000313" key="3">
    <source>
        <dbReference type="Proteomes" id="UP000664034"/>
    </source>
</evidence>
<keyword evidence="3" id="KW-1185">Reference proteome</keyword>
<organism evidence="2 3">
    <name type="scientific">Fibrella rubiginis</name>
    <dbReference type="NCBI Taxonomy" id="2817060"/>
    <lineage>
        <taxon>Bacteria</taxon>
        <taxon>Pseudomonadati</taxon>
        <taxon>Bacteroidota</taxon>
        <taxon>Cytophagia</taxon>
        <taxon>Cytophagales</taxon>
        <taxon>Spirosomataceae</taxon>
        <taxon>Fibrella</taxon>
    </lineage>
</organism>
<evidence type="ECO:0000259" key="1">
    <source>
        <dbReference type="Pfam" id="PF05729"/>
    </source>
</evidence>
<dbReference type="Gene3D" id="3.40.50.300">
    <property type="entry name" value="P-loop containing nucleotide triphosphate hydrolases"/>
    <property type="match status" value="1"/>
</dbReference>
<dbReference type="RefSeq" id="WP_207363969.1">
    <property type="nucleotide sequence ID" value="NZ_JAFMYV010000003.1"/>
</dbReference>
<comment type="caution">
    <text evidence="2">The sequence shown here is derived from an EMBL/GenBank/DDBJ whole genome shotgun (WGS) entry which is preliminary data.</text>
</comment>
<dbReference type="Pfam" id="PF05729">
    <property type="entry name" value="NACHT"/>
    <property type="match status" value="1"/>
</dbReference>
<feature type="domain" description="NACHT" evidence="1">
    <location>
        <begin position="228"/>
        <end position="364"/>
    </location>
</feature>
<proteinExistence type="predicted"/>
<dbReference type="InterPro" id="IPR027417">
    <property type="entry name" value="P-loop_NTPase"/>
</dbReference>
<sequence>MIPPPVTPLRQQLPYDELSWGLFEHLCRRLVAATEPQATEIRLYLSEGHDQEGIDGYAYDPTDGKYIAFQCKRHVAFTASQIRKAVDLFLTKTWAECSKKFILCVSAHIDEPYEKELTKQRDRLRALDIEFVSWDQPGLDARLKQQPQLVWEFFDGCRGHWWVEAFCGPDKVSSLARPVQLREYTCPPAFVERALRPEPVYPAGTSRLAQPLTTLLLEGAGAEPVRLFLRSDAGIGKSTELQYAAHFFAQQQGTILFPILLSLKHYGDEPLRDWLDRWQPNWQQIPADRLLLLVDGLDEVKAGERERFIRQVHALLAEYPTCHVVLSCRTNFANEKLQFDEFLAYSLHEFDQADIEAYVRQVLRPDELPGFQELLADEGLLQWLTNPFSLIQFVIFYQLDPNSLPKTRVELLARVVEQRITRDLQHHRNTQAAASYHRLLKRIAFVMNRLGVTSLSLPDWSRLVTDSQAQQHCRELSLLRLIDERVSFEHTIVQEYFSALLLAEQPFERAIQEVAFRPTYERLKPKWFNTIGLWLELLPANSPQLAQLLAVVSEREPQLLLTIEYQHFTDELRFGAFVRVMQQMDRIPRHRLYYDQRLIDFAHISENSQVIAYLLEQCAQPDLPWSDECLYYMSKVERTAMFGFEPEIIDLVEAELLNDNEHRQELAVEVAVNLGLSSPTMTRLMTGDMPNLDSVRIRSDIYSYLQQTNQADAYLDFLLEGVNVYQRYRKHHGTSYMGVGWTLRRLLTQLKEPASLFQLLTYLIRHANELDHNDSLFRYKSYGDDDFFARLGRRLAEAYATDRRVYRKVARLYKRFTKIGSEDFAKDLALFFELTQTQERIFWSLLRGRTAWYHDSLLGKVVTDAILDQCVNQYRQGTLTDQQVRCVIHGLNVNQRYDLAETLRVAAHAVGRDDFSLAPDPEIRRQQRKERDYELLADQALFIAQVELVFDHYQADTIDVERLYRYRREWEDLDNEVVIHFLTVRDSSAKTVNRQEEVAWLTAHWEQYVLNELFNRLHNKYALPLPDNHLERIIAWCQANIHRADFWASIQQTATDTGPTTSQKGLEWDLSEFYRLTPVTFDRSVLLNMLGTDFYGLDWVEKGTERSLSAKVIDELNDQQAVAERLVENLARPFRASILQMNHFQLCHQLGVTAALPYLKAALQDVQHYSTHNRERLLSFYLDLGVISPN</sequence>